<sequence>MSRVLFAKLSKFRRRTKGTFIKVTIQHRKLFLVLQEVLAKVSASTFEDTQLPSVTVSSRGMQEHNCGESRNQRLTRGSFVEC</sequence>
<dbReference type="EMBL" id="PJQL01000900">
    <property type="protein sequence ID" value="RCH91940.1"/>
    <property type="molecule type" value="Genomic_DNA"/>
</dbReference>
<evidence type="ECO:0000256" key="1">
    <source>
        <dbReference type="SAM" id="MobiDB-lite"/>
    </source>
</evidence>
<keyword evidence="3" id="KW-1185">Reference proteome</keyword>
<organism evidence="2 3">
    <name type="scientific">Rhizopus azygosporus</name>
    <name type="common">Rhizopus microsporus var. azygosporus</name>
    <dbReference type="NCBI Taxonomy" id="86630"/>
    <lineage>
        <taxon>Eukaryota</taxon>
        <taxon>Fungi</taxon>
        <taxon>Fungi incertae sedis</taxon>
        <taxon>Mucoromycota</taxon>
        <taxon>Mucoromycotina</taxon>
        <taxon>Mucoromycetes</taxon>
        <taxon>Mucorales</taxon>
        <taxon>Mucorineae</taxon>
        <taxon>Rhizopodaceae</taxon>
        <taxon>Rhizopus</taxon>
    </lineage>
</organism>
<reference evidence="2 3" key="1">
    <citation type="journal article" date="2018" name="G3 (Bethesda)">
        <title>Phylogenetic and Phylogenomic Definition of Rhizopus Species.</title>
        <authorList>
            <person name="Gryganskyi A.P."/>
            <person name="Golan J."/>
            <person name="Dolatabadi S."/>
            <person name="Mondo S."/>
            <person name="Robb S."/>
            <person name="Idnurm A."/>
            <person name="Muszewska A."/>
            <person name="Steczkiewicz K."/>
            <person name="Masonjones S."/>
            <person name="Liao H.L."/>
            <person name="Gajdeczka M.T."/>
            <person name="Anike F."/>
            <person name="Vuek A."/>
            <person name="Anishchenko I.M."/>
            <person name="Voigt K."/>
            <person name="de Hoog G.S."/>
            <person name="Smith M.E."/>
            <person name="Heitman J."/>
            <person name="Vilgalys R."/>
            <person name="Stajich J.E."/>
        </authorList>
    </citation>
    <scope>NUCLEOTIDE SEQUENCE [LARGE SCALE GENOMIC DNA]</scope>
    <source>
        <strain evidence="2 3">CBS 357.93</strain>
    </source>
</reference>
<feature type="compositionally biased region" description="Basic and acidic residues" evidence="1">
    <location>
        <begin position="61"/>
        <end position="71"/>
    </location>
</feature>
<evidence type="ECO:0000313" key="2">
    <source>
        <dbReference type="EMBL" id="RCH91940.1"/>
    </source>
</evidence>
<accession>A0A367JPR1</accession>
<dbReference type="Proteomes" id="UP000252139">
    <property type="component" value="Unassembled WGS sequence"/>
</dbReference>
<dbReference type="AlphaFoldDB" id="A0A367JPR1"/>
<name>A0A367JPR1_RHIAZ</name>
<evidence type="ECO:0000313" key="3">
    <source>
        <dbReference type="Proteomes" id="UP000252139"/>
    </source>
</evidence>
<feature type="region of interest" description="Disordered" evidence="1">
    <location>
        <begin position="58"/>
        <end position="82"/>
    </location>
</feature>
<protein>
    <submittedName>
        <fullName evidence="2">Uncharacterized protein</fullName>
    </submittedName>
</protein>
<comment type="caution">
    <text evidence="2">The sequence shown here is derived from an EMBL/GenBank/DDBJ whole genome shotgun (WGS) entry which is preliminary data.</text>
</comment>
<gene>
    <name evidence="2" type="ORF">CU097_012503</name>
</gene>
<proteinExistence type="predicted"/>